<dbReference type="RefSeq" id="WP_204497383.1">
    <property type="nucleotide sequence ID" value="NZ_JAFBDR010000001.1"/>
</dbReference>
<evidence type="ECO:0000256" key="1">
    <source>
        <dbReference type="SAM" id="Phobius"/>
    </source>
</evidence>
<dbReference type="EMBL" id="JAFBDR010000001">
    <property type="protein sequence ID" value="MBM7569943.1"/>
    <property type="molecule type" value="Genomic_DNA"/>
</dbReference>
<keyword evidence="3" id="KW-1185">Reference proteome</keyword>
<keyword evidence="1" id="KW-1133">Transmembrane helix</keyword>
<feature type="transmembrane region" description="Helical" evidence="1">
    <location>
        <begin position="26"/>
        <end position="49"/>
    </location>
</feature>
<reference evidence="2 3" key="1">
    <citation type="submission" date="2021-01" db="EMBL/GenBank/DDBJ databases">
        <title>Genomic Encyclopedia of Type Strains, Phase IV (KMG-IV): sequencing the most valuable type-strain genomes for metagenomic binning, comparative biology and taxonomic classification.</title>
        <authorList>
            <person name="Goeker M."/>
        </authorList>
    </citation>
    <scope>NUCLEOTIDE SEQUENCE [LARGE SCALE GENOMIC DNA]</scope>
    <source>
        <strain evidence="2 3">DSM 23711</strain>
    </source>
</reference>
<comment type="caution">
    <text evidence="2">The sequence shown here is derived from an EMBL/GenBank/DDBJ whole genome shotgun (WGS) entry which is preliminary data.</text>
</comment>
<evidence type="ECO:0000313" key="3">
    <source>
        <dbReference type="Proteomes" id="UP001296943"/>
    </source>
</evidence>
<dbReference type="Proteomes" id="UP001296943">
    <property type="component" value="Unassembled WGS sequence"/>
</dbReference>
<evidence type="ECO:0000313" key="2">
    <source>
        <dbReference type="EMBL" id="MBM7569943.1"/>
    </source>
</evidence>
<proteinExistence type="predicted"/>
<name>A0ABS2MVX0_9BACI</name>
<keyword evidence="1" id="KW-0812">Transmembrane</keyword>
<accession>A0ABS2MVX0</accession>
<sequence length="50" mass="5397">MPILCIVLVLNSVGLALKIKDGDENIAGNTAWITITFTLIMYSLVSVMIS</sequence>
<gene>
    <name evidence="2" type="ORF">JOC48_000412</name>
</gene>
<protein>
    <submittedName>
        <fullName evidence="2">Uncharacterized protein</fullName>
    </submittedName>
</protein>
<organism evidence="2 3">
    <name type="scientific">Aquibacillus albus</name>
    <dbReference type="NCBI Taxonomy" id="1168171"/>
    <lineage>
        <taxon>Bacteria</taxon>
        <taxon>Bacillati</taxon>
        <taxon>Bacillota</taxon>
        <taxon>Bacilli</taxon>
        <taxon>Bacillales</taxon>
        <taxon>Bacillaceae</taxon>
        <taxon>Aquibacillus</taxon>
    </lineage>
</organism>
<keyword evidence="1" id="KW-0472">Membrane</keyword>